<accession>A0AA38M5U9</accession>
<dbReference type="Proteomes" id="UP001168821">
    <property type="component" value="Unassembled WGS sequence"/>
</dbReference>
<dbReference type="PRINTS" id="PR00385">
    <property type="entry name" value="P450"/>
</dbReference>
<sequence length="901" mass="103081">MIVTILIVIIITTLFLFTIFRDKKCLPGPWNLPIVGYLHKLDPAAPHLTLTKLGQEYGPVYSVKLGSVNAVVITDAKILKKVLAKDETLERPQLYLLDSVFNRKGILMLPVDVWKDQHKFLIHFFKIIGASRVSPNKKTCEALIRKYMEEFVQIIRSEDHCVTMDPTEYIAHCVNNIAGMLLLGKSYSLDDKTVTDLTENLDEVVKRMTFAGPLNFLPFLRFIPKYKRSLASLKKSVHVIRDIQKKLIHECQESMSSNKTEVPSNLIQAFLLQMSRGSPEHIYNHDQLQYLLFDLYLAITETTKTSFRWILLYLAQYEEVQNKIRQELLEVEMDDFADLHYTKATLAEVARIRSVVPIGVPQLVSENICVDGFAIPKGAVIMSILWAIHMDPKVYEEPEEFRPERFLNNDGKFFRPESYLPFQTGKRMCIGEDLTQMILSMFVGPWNLPVIGYLHKLDPIAPYLTLTKLAQKYGPIYSIKIGMVKVVVIADAKLLKKVLSKDETLIRPSLYLINTSFEHKGMSHAPIDVWKDQRKFVANFLRTVGAAKVSPNKKACEKLIRKHVDEFVQVVQNQAFCQPLDPSELITHLVSSTASSIYLGKPFSLNDTKVADLAQNVHVFTKLIMFGAPLNFLPVLRFLPPYKNKLKSLKKAVRRVHEIQATLIDECEKSTCVDSRLNLVNAFQLQISEGKPQHIYNMDQLHYLLFDLYVTFTETTMCSLLWILLYLAQYPEVQNKMRQELYHVVQDKTVQVDDFANLHYTRATIAEVARNRTLIPLGIPHSVSEKICVDGFTIPKGVMIMPLLWAIHMDPKFHKEPEEFHPERFLDSDGKFSKPESFLPFQSGKRKCIGEDVAEIMTSIFIAGVLQNFRIERVDSTPLDFTGICGVTLAPKPQKLIFSKI</sequence>
<protein>
    <recommendedName>
        <fullName evidence="8">Cytochrome P450</fullName>
    </recommendedName>
</protein>
<comment type="caution">
    <text evidence="6">The sequence shown here is derived from an EMBL/GenBank/DDBJ whole genome shotgun (WGS) entry which is preliminary data.</text>
</comment>
<dbReference type="GO" id="GO:0005737">
    <property type="term" value="C:cytoplasm"/>
    <property type="evidence" value="ECO:0007669"/>
    <property type="project" value="TreeGrafter"/>
</dbReference>
<keyword evidence="7" id="KW-1185">Reference proteome</keyword>
<comment type="similarity">
    <text evidence="1">Belongs to the cytochrome P450 family.</text>
</comment>
<dbReference type="InterPro" id="IPR001128">
    <property type="entry name" value="Cyt_P450"/>
</dbReference>
<keyword evidence="5" id="KW-0349">Heme</keyword>
<keyword evidence="4" id="KW-0503">Monooxygenase</keyword>
<keyword evidence="3 5" id="KW-0408">Iron</keyword>
<dbReference type="SUPFAM" id="SSF48264">
    <property type="entry name" value="Cytochrome P450"/>
    <property type="match status" value="2"/>
</dbReference>
<dbReference type="GO" id="GO:0006082">
    <property type="term" value="P:organic acid metabolic process"/>
    <property type="evidence" value="ECO:0007669"/>
    <property type="project" value="TreeGrafter"/>
</dbReference>
<dbReference type="AlphaFoldDB" id="A0AA38M5U9"/>
<dbReference type="Gene3D" id="1.10.630.10">
    <property type="entry name" value="Cytochrome P450"/>
    <property type="match status" value="2"/>
</dbReference>
<comment type="cofactor">
    <cofactor evidence="5">
        <name>heme</name>
        <dbReference type="ChEBI" id="CHEBI:30413"/>
    </cofactor>
</comment>
<dbReference type="EMBL" id="JALNTZ010000007">
    <property type="protein sequence ID" value="KAJ3645245.1"/>
    <property type="molecule type" value="Genomic_DNA"/>
</dbReference>
<dbReference type="Pfam" id="PF00067">
    <property type="entry name" value="p450"/>
    <property type="match status" value="2"/>
</dbReference>
<keyword evidence="2 5" id="KW-0479">Metal-binding</keyword>
<evidence type="ECO:0000313" key="7">
    <source>
        <dbReference type="Proteomes" id="UP001168821"/>
    </source>
</evidence>
<dbReference type="PRINTS" id="PR00463">
    <property type="entry name" value="EP450I"/>
</dbReference>
<evidence type="ECO:0000256" key="2">
    <source>
        <dbReference type="ARBA" id="ARBA00022723"/>
    </source>
</evidence>
<dbReference type="InterPro" id="IPR036396">
    <property type="entry name" value="Cyt_P450_sf"/>
</dbReference>
<organism evidence="6 7">
    <name type="scientific">Zophobas morio</name>
    <dbReference type="NCBI Taxonomy" id="2755281"/>
    <lineage>
        <taxon>Eukaryota</taxon>
        <taxon>Metazoa</taxon>
        <taxon>Ecdysozoa</taxon>
        <taxon>Arthropoda</taxon>
        <taxon>Hexapoda</taxon>
        <taxon>Insecta</taxon>
        <taxon>Pterygota</taxon>
        <taxon>Neoptera</taxon>
        <taxon>Endopterygota</taxon>
        <taxon>Coleoptera</taxon>
        <taxon>Polyphaga</taxon>
        <taxon>Cucujiformia</taxon>
        <taxon>Tenebrionidae</taxon>
        <taxon>Zophobas</taxon>
    </lineage>
</organism>
<gene>
    <name evidence="6" type="ORF">Zmor_022918</name>
</gene>
<dbReference type="GO" id="GO:0016712">
    <property type="term" value="F:oxidoreductase activity, acting on paired donors, with incorporation or reduction of molecular oxygen, reduced flavin or flavoprotein as one donor, and incorporation of one atom of oxygen"/>
    <property type="evidence" value="ECO:0007669"/>
    <property type="project" value="TreeGrafter"/>
</dbReference>
<reference evidence="6" key="1">
    <citation type="journal article" date="2023" name="G3 (Bethesda)">
        <title>Whole genome assemblies of Zophobas morio and Tenebrio molitor.</title>
        <authorList>
            <person name="Kaur S."/>
            <person name="Stinson S.A."/>
            <person name="diCenzo G.C."/>
        </authorList>
    </citation>
    <scope>NUCLEOTIDE SEQUENCE</scope>
    <source>
        <strain evidence="6">QUZm001</strain>
    </source>
</reference>
<dbReference type="GO" id="GO:0006805">
    <property type="term" value="P:xenobiotic metabolic process"/>
    <property type="evidence" value="ECO:0007669"/>
    <property type="project" value="TreeGrafter"/>
</dbReference>
<evidence type="ECO:0000256" key="1">
    <source>
        <dbReference type="ARBA" id="ARBA00010617"/>
    </source>
</evidence>
<dbReference type="GO" id="GO:0008395">
    <property type="term" value="F:steroid hydroxylase activity"/>
    <property type="evidence" value="ECO:0007669"/>
    <property type="project" value="TreeGrafter"/>
</dbReference>
<dbReference type="GO" id="GO:0005506">
    <property type="term" value="F:iron ion binding"/>
    <property type="evidence" value="ECO:0007669"/>
    <property type="project" value="InterPro"/>
</dbReference>
<name>A0AA38M5U9_9CUCU</name>
<dbReference type="InterPro" id="IPR050182">
    <property type="entry name" value="Cytochrome_P450_fam2"/>
</dbReference>
<evidence type="ECO:0000256" key="4">
    <source>
        <dbReference type="ARBA" id="ARBA00023033"/>
    </source>
</evidence>
<dbReference type="GO" id="GO:0020037">
    <property type="term" value="F:heme binding"/>
    <property type="evidence" value="ECO:0007669"/>
    <property type="project" value="InterPro"/>
</dbReference>
<evidence type="ECO:0000256" key="3">
    <source>
        <dbReference type="ARBA" id="ARBA00023004"/>
    </source>
</evidence>
<keyword evidence="4" id="KW-0560">Oxidoreductase</keyword>
<evidence type="ECO:0000313" key="6">
    <source>
        <dbReference type="EMBL" id="KAJ3645245.1"/>
    </source>
</evidence>
<proteinExistence type="inferred from homology"/>
<feature type="binding site" description="axial binding residue" evidence="5">
    <location>
        <position position="429"/>
    </location>
    <ligand>
        <name>heme</name>
        <dbReference type="ChEBI" id="CHEBI:30413"/>
    </ligand>
    <ligandPart>
        <name>Fe</name>
        <dbReference type="ChEBI" id="CHEBI:18248"/>
    </ligandPart>
</feature>
<dbReference type="InterPro" id="IPR002401">
    <property type="entry name" value="Cyt_P450_E_grp-I"/>
</dbReference>
<dbReference type="PANTHER" id="PTHR24300">
    <property type="entry name" value="CYTOCHROME P450 508A4-RELATED"/>
    <property type="match status" value="1"/>
</dbReference>
<dbReference type="PANTHER" id="PTHR24300:SF403">
    <property type="entry name" value="CYTOCHROME P450 306A1"/>
    <property type="match status" value="1"/>
</dbReference>
<dbReference type="FunFam" id="1.10.630.10:FF:000094">
    <property type="entry name" value="cytochrome P450 2J6-like"/>
    <property type="match status" value="2"/>
</dbReference>
<evidence type="ECO:0008006" key="8">
    <source>
        <dbReference type="Google" id="ProtNLM"/>
    </source>
</evidence>
<evidence type="ECO:0000256" key="5">
    <source>
        <dbReference type="PIRSR" id="PIRSR602401-1"/>
    </source>
</evidence>